<accession>A0A6A7C7U4</accession>
<keyword evidence="2" id="KW-1185">Reference proteome</keyword>
<reference evidence="1" key="1">
    <citation type="journal article" date="2020" name="Stud. Mycol.">
        <title>101 Dothideomycetes genomes: a test case for predicting lifestyles and emergence of pathogens.</title>
        <authorList>
            <person name="Haridas S."/>
            <person name="Albert R."/>
            <person name="Binder M."/>
            <person name="Bloem J."/>
            <person name="Labutti K."/>
            <person name="Salamov A."/>
            <person name="Andreopoulos B."/>
            <person name="Baker S."/>
            <person name="Barry K."/>
            <person name="Bills G."/>
            <person name="Bluhm B."/>
            <person name="Cannon C."/>
            <person name="Castanera R."/>
            <person name="Culley D."/>
            <person name="Daum C."/>
            <person name="Ezra D."/>
            <person name="Gonzalez J."/>
            <person name="Henrissat B."/>
            <person name="Kuo A."/>
            <person name="Liang C."/>
            <person name="Lipzen A."/>
            <person name="Lutzoni F."/>
            <person name="Magnuson J."/>
            <person name="Mondo S."/>
            <person name="Nolan M."/>
            <person name="Ohm R."/>
            <person name="Pangilinan J."/>
            <person name="Park H.-J."/>
            <person name="Ramirez L."/>
            <person name="Alfaro M."/>
            <person name="Sun H."/>
            <person name="Tritt A."/>
            <person name="Yoshinaga Y."/>
            <person name="Zwiers L.-H."/>
            <person name="Turgeon B."/>
            <person name="Goodwin S."/>
            <person name="Spatafora J."/>
            <person name="Crous P."/>
            <person name="Grigoriev I."/>
        </authorList>
    </citation>
    <scope>NUCLEOTIDE SEQUENCE</scope>
    <source>
        <strain evidence="1">CBS 480.64</strain>
    </source>
</reference>
<gene>
    <name evidence="1" type="ORF">K470DRAFT_156158</name>
</gene>
<sequence length="106" mass="11623">MIGRVPHLGCHVMCTSPCGALPALPAAYPWPLASALPPSPTSEPTRGWEQAYPARPTRRDLRCCLTIAIFRCRATEIARVVVALRPSACDPRFPQTERPTTETRLA</sequence>
<protein>
    <submittedName>
        <fullName evidence="1">Uncharacterized protein</fullName>
    </submittedName>
</protein>
<evidence type="ECO:0000313" key="1">
    <source>
        <dbReference type="EMBL" id="KAF2863055.1"/>
    </source>
</evidence>
<name>A0A6A7C7U4_9PEZI</name>
<organism evidence="1 2">
    <name type="scientific">Piedraia hortae CBS 480.64</name>
    <dbReference type="NCBI Taxonomy" id="1314780"/>
    <lineage>
        <taxon>Eukaryota</taxon>
        <taxon>Fungi</taxon>
        <taxon>Dikarya</taxon>
        <taxon>Ascomycota</taxon>
        <taxon>Pezizomycotina</taxon>
        <taxon>Dothideomycetes</taxon>
        <taxon>Dothideomycetidae</taxon>
        <taxon>Capnodiales</taxon>
        <taxon>Piedraiaceae</taxon>
        <taxon>Piedraia</taxon>
    </lineage>
</organism>
<dbReference type="EMBL" id="MU005963">
    <property type="protein sequence ID" value="KAF2863055.1"/>
    <property type="molecule type" value="Genomic_DNA"/>
</dbReference>
<proteinExistence type="predicted"/>
<dbReference type="AlphaFoldDB" id="A0A6A7C7U4"/>
<dbReference type="Proteomes" id="UP000799421">
    <property type="component" value="Unassembled WGS sequence"/>
</dbReference>
<evidence type="ECO:0000313" key="2">
    <source>
        <dbReference type="Proteomes" id="UP000799421"/>
    </source>
</evidence>